<gene>
    <name evidence="3" type="ORF">C8A01DRAFT_34069</name>
</gene>
<feature type="signal peptide" evidence="2">
    <location>
        <begin position="1"/>
        <end position="20"/>
    </location>
</feature>
<proteinExistence type="predicted"/>
<feature type="compositionally biased region" description="Low complexity" evidence="1">
    <location>
        <begin position="121"/>
        <end position="147"/>
    </location>
</feature>
<comment type="caution">
    <text evidence="3">The sequence shown here is derived from an EMBL/GenBank/DDBJ whole genome shotgun (WGS) entry which is preliminary data.</text>
</comment>
<accession>A0AAN6PMH0</accession>
<protein>
    <recommendedName>
        <fullName evidence="5">Biotrophy-associated secreted protein 2</fullName>
    </recommendedName>
</protein>
<evidence type="ECO:0000313" key="4">
    <source>
        <dbReference type="Proteomes" id="UP001303115"/>
    </source>
</evidence>
<dbReference type="EMBL" id="MU854350">
    <property type="protein sequence ID" value="KAK4041819.1"/>
    <property type="molecule type" value="Genomic_DNA"/>
</dbReference>
<keyword evidence="2" id="KW-0732">Signal</keyword>
<feature type="compositionally biased region" description="Gly residues" evidence="1">
    <location>
        <begin position="96"/>
        <end position="108"/>
    </location>
</feature>
<feature type="region of interest" description="Disordered" evidence="1">
    <location>
        <begin position="96"/>
        <end position="166"/>
    </location>
</feature>
<evidence type="ECO:0000313" key="3">
    <source>
        <dbReference type="EMBL" id="KAK4041819.1"/>
    </source>
</evidence>
<evidence type="ECO:0000256" key="1">
    <source>
        <dbReference type="SAM" id="MobiDB-lite"/>
    </source>
</evidence>
<dbReference type="AlphaFoldDB" id="A0AAN6PMH0"/>
<name>A0AAN6PMH0_9PEZI</name>
<organism evidence="3 4">
    <name type="scientific">Parachaetomium inaequale</name>
    <dbReference type="NCBI Taxonomy" id="2588326"/>
    <lineage>
        <taxon>Eukaryota</taxon>
        <taxon>Fungi</taxon>
        <taxon>Dikarya</taxon>
        <taxon>Ascomycota</taxon>
        <taxon>Pezizomycotina</taxon>
        <taxon>Sordariomycetes</taxon>
        <taxon>Sordariomycetidae</taxon>
        <taxon>Sordariales</taxon>
        <taxon>Chaetomiaceae</taxon>
        <taxon>Parachaetomium</taxon>
    </lineage>
</organism>
<sequence length="232" mass="21897">MVQLSAFVGALALIISAVHAAPDLSARQSIPDPAGEKNVGNGAGVQFIGGQCLGAADCASGCCATLPKGGQTIGVCSGVGAQNQAGKQGCGFESGGAGGAGNQGGNQGGSQEDTQGGNQGGNQNNAGGNQNNAGGNQNNAGGNQNNGQAGGTIKPSGLKPDPAGAANVGNAQGKQFITGECTSDADCASGCCALVNTGQAKFGVCSGPAANTQNGKQGCGFPAGGQRISGSA</sequence>
<evidence type="ECO:0000256" key="2">
    <source>
        <dbReference type="SAM" id="SignalP"/>
    </source>
</evidence>
<evidence type="ECO:0008006" key="5">
    <source>
        <dbReference type="Google" id="ProtNLM"/>
    </source>
</evidence>
<keyword evidence="4" id="KW-1185">Reference proteome</keyword>
<feature type="chain" id="PRO_5042964094" description="Biotrophy-associated secreted protein 2" evidence="2">
    <location>
        <begin position="21"/>
        <end position="232"/>
    </location>
</feature>
<dbReference type="Proteomes" id="UP001303115">
    <property type="component" value="Unassembled WGS sequence"/>
</dbReference>
<reference evidence="4" key="1">
    <citation type="journal article" date="2023" name="Mol. Phylogenet. Evol.">
        <title>Genome-scale phylogeny and comparative genomics of the fungal order Sordariales.</title>
        <authorList>
            <person name="Hensen N."/>
            <person name="Bonometti L."/>
            <person name="Westerberg I."/>
            <person name="Brannstrom I.O."/>
            <person name="Guillou S."/>
            <person name="Cros-Aarteil S."/>
            <person name="Calhoun S."/>
            <person name="Haridas S."/>
            <person name="Kuo A."/>
            <person name="Mondo S."/>
            <person name="Pangilinan J."/>
            <person name="Riley R."/>
            <person name="LaButti K."/>
            <person name="Andreopoulos B."/>
            <person name="Lipzen A."/>
            <person name="Chen C."/>
            <person name="Yan M."/>
            <person name="Daum C."/>
            <person name="Ng V."/>
            <person name="Clum A."/>
            <person name="Steindorff A."/>
            <person name="Ohm R.A."/>
            <person name="Martin F."/>
            <person name="Silar P."/>
            <person name="Natvig D.O."/>
            <person name="Lalanne C."/>
            <person name="Gautier V."/>
            <person name="Ament-Velasquez S.L."/>
            <person name="Kruys A."/>
            <person name="Hutchinson M.I."/>
            <person name="Powell A.J."/>
            <person name="Barry K."/>
            <person name="Miller A.N."/>
            <person name="Grigoriev I.V."/>
            <person name="Debuchy R."/>
            <person name="Gladieux P."/>
            <person name="Hiltunen Thoren M."/>
            <person name="Johannesson H."/>
        </authorList>
    </citation>
    <scope>NUCLEOTIDE SEQUENCE [LARGE SCALE GENOMIC DNA]</scope>
    <source>
        <strain evidence="4">CBS 284.82</strain>
    </source>
</reference>